<organism evidence="3 5">
    <name type="scientific">Enterococcus silesiacus</name>
    <dbReference type="NCBI Taxonomy" id="332949"/>
    <lineage>
        <taxon>Bacteria</taxon>
        <taxon>Bacillati</taxon>
        <taxon>Bacillota</taxon>
        <taxon>Bacilli</taxon>
        <taxon>Lactobacillales</taxon>
        <taxon>Enterococcaceae</taxon>
        <taxon>Enterococcus</taxon>
    </lineage>
</organism>
<feature type="transmembrane region" description="Helical" evidence="1">
    <location>
        <begin position="458"/>
        <end position="484"/>
    </location>
</feature>
<proteinExistence type="predicted"/>
<feature type="transmembrane region" description="Helical" evidence="1">
    <location>
        <begin position="215"/>
        <end position="234"/>
    </location>
</feature>
<dbReference type="OrthoDB" id="1710898at2"/>
<evidence type="ECO:0000313" key="3">
    <source>
        <dbReference type="EMBL" id="OJG93222.1"/>
    </source>
</evidence>
<dbReference type="Proteomes" id="UP000183039">
    <property type="component" value="Unassembled WGS sequence"/>
</dbReference>
<feature type="transmembrane region" description="Helical" evidence="1">
    <location>
        <begin position="429"/>
        <end position="446"/>
    </location>
</feature>
<dbReference type="EMBL" id="CP013614">
    <property type="protein sequence ID" value="ALS00242.1"/>
    <property type="molecule type" value="Genomic_DNA"/>
</dbReference>
<feature type="transmembrane region" description="Helical" evidence="1">
    <location>
        <begin position="496"/>
        <end position="513"/>
    </location>
</feature>
<evidence type="ECO:0000313" key="4">
    <source>
        <dbReference type="Proteomes" id="UP000065511"/>
    </source>
</evidence>
<dbReference type="AlphaFoldDB" id="A0A0S3K7N5"/>
<evidence type="ECO:0008006" key="6">
    <source>
        <dbReference type="Google" id="ProtNLM"/>
    </source>
</evidence>
<evidence type="ECO:0000313" key="5">
    <source>
        <dbReference type="Proteomes" id="UP000183039"/>
    </source>
</evidence>
<feature type="transmembrane region" description="Helical" evidence="1">
    <location>
        <begin position="104"/>
        <end position="123"/>
    </location>
</feature>
<protein>
    <recommendedName>
        <fullName evidence="6">ABC transporter permease</fullName>
    </recommendedName>
</protein>
<keyword evidence="4" id="KW-1185">Reference proteome</keyword>
<reference evidence="3 5" key="1">
    <citation type="submission" date="2014-12" db="EMBL/GenBank/DDBJ databases">
        <title>Draft genome sequences of 29 type strains of Enterococci.</title>
        <authorList>
            <person name="Zhong Z."/>
            <person name="Sun Z."/>
            <person name="Liu W."/>
            <person name="Zhang W."/>
            <person name="Zhang H."/>
        </authorList>
    </citation>
    <scope>NUCLEOTIDE SEQUENCE [LARGE SCALE GENOMIC DNA]</scope>
    <source>
        <strain evidence="3 5">DSM 22801</strain>
    </source>
</reference>
<reference evidence="2 4" key="2">
    <citation type="submission" date="2015-12" db="EMBL/GenBank/DDBJ databases">
        <authorList>
            <person name="Lauer A."/>
            <person name="Humrighouse B."/>
            <person name="Loparev V."/>
            <person name="Shewmaker P.L."/>
            <person name="Whitney A.M."/>
            <person name="McLaughlin R.W."/>
        </authorList>
    </citation>
    <scope>NUCLEOTIDE SEQUENCE [LARGE SCALE GENOMIC DNA]</scope>
    <source>
        <strain evidence="2 4">LMG 23085</strain>
    </source>
</reference>
<keyword evidence="1" id="KW-0812">Transmembrane</keyword>
<accession>A0A0S3K7N5</accession>
<feature type="transmembrane region" description="Helical" evidence="1">
    <location>
        <begin position="181"/>
        <end position="203"/>
    </location>
</feature>
<feature type="transmembrane region" description="Helical" evidence="1">
    <location>
        <begin position="240"/>
        <end position="265"/>
    </location>
</feature>
<dbReference type="EMBL" id="JXLC01000002">
    <property type="protein sequence ID" value="OJG93222.1"/>
    <property type="molecule type" value="Genomic_DNA"/>
</dbReference>
<evidence type="ECO:0000313" key="2">
    <source>
        <dbReference type="EMBL" id="ALS00242.1"/>
    </source>
</evidence>
<keyword evidence="1" id="KW-0472">Membrane</keyword>
<keyword evidence="1" id="KW-1133">Transmembrane helix</keyword>
<dbReference type="KEGG" id="ess:ATZ33_02270"/>
<dbReference type="Proteomes" id="UP000065511">
    <property type="component" value="Chromosome"/>
</dbReference>
<feature type="transmembrane region" description="Helical" evidence="1">
    <location>
        <begin position="385"/>
        <end position="408"/>
    </location>
</feature>
<feature type="transmembrane region" description="Helical" evidence="1">
    <location>
        <begin position="153"/>
        <end position="175"/>
    </location>
</feature>
<evidence type="ECO:0000256" key="1">
    <source>
        <dbReference type="SAM" id="Phobius"/>
    </source>
</evidence>
<name>A0A0S3K7N5_9ENTE</name>
<dbReference type="RefSeq" id="WP_071876314.1">
    <property type="nucleotide sequence ID" value="NZ_JXLC01000002.1"/>
</dbReference>
<gene>
    <name evidence="2" type="ORF">ATZ33_02270</name>
    <name evidence="3" type="ORF">RV15_GL001254</name>
</gene>
<feature type="transmembrane region" description="Helical" evidence="1">
    <location>
        <begin position="342"/>
        <end position="365"/>
    </location>
</feature>
<feature type="transmembrane region" description="Helical" evidence="1">
    <location>
        <begin position="519"/>
        <end position="542"/>
    </location>
</feature>
<feature type="transmembrane region" description="Helical" evidence="1">
    <location>
        <begin position="54"/>
        <end position="84"/>
    </location>
</feature>
<sequence>MMVFFTYLRNYSYFKLTSVAKKVNGLIYYLKKLPLIGKKIPIALYRYYPVKQAIATIAFILSLLFSAFNKFIWLAMYTGIAALIESVVMQENVVALLIAFKPSVLANGLFLWFVLNVLFLGFYNRFAMIPDKKTIDFYEEFLLSRTVVVRGDMLLDVGYQGIAYLPAALVFGRLFGQELSVVFFIFFSYLAGNYFFSLLGRIVYIWKFSAVKRKIFGAIVGLSLIVIGGLIEYFRIVQPIMTILLSWWGIVLLFVLLIGILRLLLTFKRENDFLLYWIEHTSLNLETLNDSAQEQNQYLAEGLTMQKKLVVTSDQVSRKLSGSQYLNSLLFSRYRSILNKALLFRFYFIVTAWVLIILASLFGFFNKADNGELVKTFPNLFFVMYMASFGKKVVQMVFVNCDVSMLYYPFYREASTILAGFNYRFKQTFYYNSIVSAGIFIGYMLLQVMNDFFLSWQFFGMLLLLLIALSFLFSFHELFVYYIIQPFTGDMEVVSPLYKIISGVFYWISYMNIQLHSVGYFYVTIVVLCCLVYVLVGFIVIYKKAPKTFRIKT</sequence>